<dbReference type="Proteomes" id="UP000265354">
    <property type="component" value="Unassembled WGS sequence"/>
</dbReference>
<organism evidence="1 2">
    <name type="scientific">Streptomyces spongiicola</name>
    <dbReference type="NCBI Taxonomy" id="1690221"/>
    <lineage>
        <taxon>Bacteria</taxon>
        <taxon>Bacillati</taxon>
        <taxon>Actinomycetota</taxon>
        <taxon>Actinomycetes</taxon>
        <taxon>Kitasatosporales</taxon>
        <taxon>Streptomycetaceae</taxon>
        <taxon>Streptomyces</taxon>
    </lineage>
</organism>
<dbReference type="PANTHER" id="PTHR30298:SF0">
    <property type="entry name" value="PROTEIN YBFL-RELATED"/>
    <property type="match status" value="1"/>
</dbReference>
<evidence type="ECO:0008006" key="3">
    <source>
        <dbReference type="Google" id="ProtNLM"/>
    </source>
</evidence>
<proteinExistence type="predicted"/>
<gene>
    <name evidence="1" type="ORF">SSP531S_05660</name>
</gene>
<accession>A0A388STL0</accession>
<dbReference type="RefSeq" id="WP_373995414.1">
    <property type="nucleotide sequence ID" value="NZ_BGZL01000002.1"/>
</dbReference>
<sequence length="115" mass="12679">MEELADFIPAAFTPELGALDSSRLMSARPAVKAVITSGWLIEAHWEIENRLHWVRDVAFDEDHSQIRTGNAPSIMAALRNTVITLLRLAGHHNIAAALRHHANDTGRPITLLLTA</sequence>
<dbReference type="PANTHER" id="PTHR30298">
    <property type="entry name" value="H REPEAT-ASSOCIATED PREDICTED TRANSPOSASE"/>
    <property type="match status" value="1"/>
</dbReference>
<evidence type="ECO:0000313" key="2">
    <source>
        <dbReference type="Proteomes" id="UP000265354"/>
    </source>
</evidence>
<protein>
    <recommendedName>
        <fullName evidence="3">ISAs1 family transposase</fullName>
    </recommendedName>
</protein>
<reference evidence="1 2" key="1">
    <citation type="submission" date="2018-07" db="EMBL/GenBank/DDBJ databases">
        <title>Whole Genome Shotgun Sequence of Streptomyces spongiicola strain 531S.</title>
        <authorList>
            <person name="Dohra H."/>
            <person name="Kodani S."/>
        </authorList>
    </citation>
    <scope>NUCLEOTIDE SEQUENCE [LARGE SCALE GENOMIC DNA]</scope>
    <source>
        <strain evidence="1 2">531S</strain>
    </source>
</reference>
<comment type="caution">
    <text evidence="1">The sequence shown here is derived from an EMBL/GenBank/DDBJ whole genome shotgun (WGS) entry which is preliminary data.</text>
</comment>
<dbReference type="AlphaFoldDB" id="A0A388STL0"/>
<dbReference type="EMBL" id="BGZL01000002">
    <property type="protein sequence ID" value="GBP99171.1"/>
    <property type="molecule type" value="Genomic_DNA"/>
</dbReference>
<dbReference type="InterPro" id="IPR051698">
    <property type="entry name" value="Transposase_11-like"/>
</dbReference>
<evidence type="ECO:0000313" key="1">
    <source>
        <dbReference type="EMBL" id="GBP99171.1"/>
    </source>
</evidence>
<name>A0A388STL0_9ACTN</name>